<proteinExistence type="predicted"/>
<name>A0A178IET9_9BACT</name>
<comment type="caution">
    <text evidence="1">The sequence shown here is derived from an EMBL/GenBank/DDBJ whole genome shotgun (WGS) entry which is preliminary data.</text>
</comment>
<organism evidence="1 2">
    <name type="scientific">Termitidicoccus mucosus</name>
    <dbReference type="NCBI Taxonomy" id="1184151"/>
    <lineage>
        <taxon>Bacteria</taxon>
        <taxon>Pseudomonadati</taxon>
        <taxon>Verrucomicrobiota</taxon>
        <taxon>Opitutia</taxon>
        <taxon>Opitutales</taxon>
        <taxon>Opitutaceae</taxon>
        <taxon>Termitidicoccus</taxon>
    </lineage>
</organism>
<reference evidence="1 2" key="1">
    <citation type="submission" date="2016-01" db="EMBL/GenBank/DDBJ databases">
        <title>High potential of lignocellulose degradation of a new Verrucomicrobia species.</title>
        <authorList>
            <person name="Wang Y."/>
            <person name="Shi Y."/>
            <person name="Qiu Z."/>
            <person name="Liu S."/>
            <person name="Yang H."/>
        </authorList>
    </citation>
    <scope>NUCLEOTIDE SEQUENCE [LARGE SCALE GENOMIC DNA]</scope>
    <source>
        <strain evidence="1 2">TSB47</strain>
    </source>
</reference>
<dbReference type="STRING" id="1184151.AW736_21970"/>
<protein>
    <recommendedName>
        <fullName evidence="3">Ribbon-helix-helix protein CopG domain-containing protein</fullName>
    </recommendedName>
</protein>
<evidence type="ECO:0000313" key="2">
    <source>
        <dbReference type="Proteomes" id="UP000078486"/>
    </source>
</evidence>
<gene>
    <name evidence="1" type="ORF">AW736_21970</name>
</gene>
<dbReference type="AlphaFoldDB" id="A0A178IET9"/>
<evidence type="ECO:0008006" key="3">
    <source>
        <dbReference type="Google" id="ProtNLM"/>
    </source>
</evidence>
<dbReference type="Proteomes" id="UP000078486">
    <property type="component" value="Unassembled WGS sequence"/>
</dbReference>
<keyword evidence="2" id="KW-1185">Reference proteome</keyword>
<dbReference type="EMBL" id="LRRQ01000167">
    <property type="protein sequence ID" value="OAM87589.1"/>
    <property type="molecule type" value="Genomic_DNA"/>
</dbReference>
<sequence length="77" mass="8253">MGKSSHSEVLGVQCRKALVAKISERANAIGISKSRFAALILEKWDREGAKPVSPADSAIVAIGGFYPSNQKPQKKTK</sequence>
<evidence type="ECO:0000313" key="1">
    <source>
        <dbReference type="EMBL" id="OAM87589.1"/>
    </source>
</evidence>
<accession>A0A178IET9</accession>